<keyword evidence="1" id="KW-0433">Leucine-rich repeat</keyword>
<dbReference type="PROSITE" id="PS51450">
    <property type="entry name" value="LRR"/>
    <property type="match status" value="1"/>
</dbReference>
<keyword evidence="2" id="KW-0677">Repeat</keyword>
<name>A0A6A1WRX9_9ROSI</name>
<dbReference type="EMBL" id="RXIC02000019">
    <property type="protein sequence ID" value="KAB1227383.1"/>
    <property type="molecule type" value="Genomic_DNA"/>
</dbReference>
<dbReference type="OrthoDB" id="1733683at2759"/>
<dbReference type="InterPro" id="IPR001611">
    <property type="entry name" value="Leu-rich_rpt"/>
</dbReference>
<comment type="caution">
    <text evidence="3">The sequence shown here is derived from an EMBL/GenBank/DDBJ whole genome shotgun (WGS) entry which is preliminary data.</text>
</comment>
<dbReference type="SUPFAM" id="SSF52058">
    <property type="entry name" value="L domain-like"/>
    <property type="match status" value="1"/>
</dbReference>
<dbReference type="InterPro" id="IPR025875">
    <property type="entry name" value="Leu-rich_rpt_4"/>
</dbReference>
<gene>
    <name evidence="3" type="ORF">CJ030_MR1G020892</name>
</gene>
<evidence type="ECO:0000256" key="2">
    <source>
        <dbReference type="ARBA" id="ARBA00022737"/>
    </source>
</evidence>
<evidence type="ECO:0000313" key="4">
    <source>
        <dbReference type="Proteomes" id="UP000516437"/>
    </source>
</evidence>
<protein>
    <submittedName>
        <fullName evidence="3">TMV resistance protein N</fullName>
    </submittedName>
</protein>
<dbReference type="InterPro" id="IPR032675">
    <property type="entry name" value="LRR_dom_sf"/>
</dbReference>
<accession>A0A6A1WRX9</accession>
<keyword evidence="4" id="KW-1185">Reference proteome</keyword>
<evidence type="ECO:0000313" key="3">
    <source>
        <dbReference type="EMBL" id="KAB1227383.1"/>
    </source>
</evidence>
<dbReference type="Proteomes" id="UP000516437">
    <property type="component" value="Chromosome 1"/>
</dbReference>
<dbReference type="PANTHER" id="PTHR16083">
    <property type="entry name" value="LEUCINE RICH REPEAT CONTAINING PROTEIN"/>
    <property type="match status" value="1"/>
</dbReference>
<dbReference type="AlphaFoldDB" id="A0A6A1WRX9"/>
<reference evidence="3 4" key="1">
    <citation type="journal article" date="2019" name="Plant Biotechnol. J.">
        <title>The red bayberry genome and genetic basis of sex determination.</title>
        <authorList>
            <person name="Jia H.M."/>
            <person name="Jia H.J."/>
            <person name="Cai Q.L."/>
            <person name="Wang Y."/>
            <person name="Zhao H.B."/>
            <person name="Yang W.F."/>
            <person name="Wang G.Y."/>
            <person name="Li Y.H."/>
            <person name="Zhan D.L."/>
            <person name="Shen Y.T."/>
            <person name="Niu Q.F."/>
            <person name="Chang L."/>
            <person name="Qiu J."/>
            <person name="Zhao L."/>
            <person name="Xie H.B."/>
            <person name="Fu W.Y."/>
            <person name="Jin J."/>
            <person name="Li X.W."/>
            <person name="Jiao Y."/>
            <person name="Zhou C.C."/>
            <person name="Tu T."/>
            <person name="Chai C.Y."/>
            <person name="Gao J.L."/>
            <person name="Fan L.J."/>
            <person name="van de Weg E."/>
            <person name="Wang J.Y."/>
            <person name="Gao Z.S."/>
        </authorList>
    </citation>
    <scope>NUCLEOTIDE SEQUENCE [LARGE SCALE GENOMIC DNA]</scope>
    <source>
        <tissue evidence="3">Leaves</tissue>
    </source>
</reference>
<sequence length="186" mass="20975">MEGSESGCRSLIKTPDFTKVPSLEILSLSNCRSLSQVHQSIGVLKRLKELDLSNCEKLKSLPDLISLKSLEQIDLRHCLELEKFPEIVGNLTSLWWPDLEETLLKELPSSDPFRVSCLWFNNSPGEFAYSGRIRHGSEEIICRGTFWKGCVSITTVKKVAISCTLVWAIRAWTVLSNSREFIDAGM</sequence>
<dbReference type="Pfam" id="PF12799">
    <property type="entry name" value="LRR_4"/>
    <property type="match status" value="1"/>
</dbReference>
<proteinExistence type="predicted"/>
<organism evidence="3 4">
    <name type="scientific">Morella rubra</name>
    <name type="common">Chinese bayberry</name>
    <dbReference type="NCBI Taxonomy" id="262757"/>
    <lineage>
        <taxon>Eukaryota</taxon>
        <taxon>Viridiplantae</taxon>
        <taxon>Streptophyta</taxon>
        <taxon>Embryophyta</taxon>
        <taxon>Tracheophyta</taxon>
        <taxon>Spermatophyta</taxon>
        <taxon>Magnoliopsida</taxon>
        <taxon>eudicotyledons</taxon>
        <taxon>Gunneridae</taxon>
        <taxon>Pentapetalae</taxon>
        <taxon>rosids</taxon>
        <taxon>fabids</taxon>
        <taxon>Fagales</taxon>
        <taxon>Myricaceae</taxon>
        <taxon>Morella</taxon>
    </lineage>
</organism>
<evidence type="ECO:0000256" key="1">
    <source>
        <dbReference type="ARBA" id="ARBA00022614"/>
    </source>
</evidence>
<dbReference type="Gene3D" id="3.80.10.10">
    <property type="entry name" value="Ribonuclease Inhibitor"/>
    <property type="match status" value="1"/>
</dbReference>
<dbReference type="PANTHER" id="PTHR16083:SF25">
    <property type="entry name" value="C-JID DOMAIN-CONTAINING PROTEIN"/>
    <property type="match status" value="1"/>
</dbReference>